<dbReference type="PANTHER" id="PTHR10252">
    <property type="entry name" value="HISTONE-LIKE TRANSCRIPTION FACTOR CCAAT-RELATED"/>
    <property type="match status" value="1"/>
</dbReference>
<feature type="region of interest" description="Disordered" evidence="3">
    <location>
        <begin position="96"/>
        <end position="116"/>
    </location>
</feature>
<dbReference type="InterPro" id="IPR009072">
    <property type="entry name" value="Histone-fold"/>
</dbReference>
<dbReference type="Gene3D" id="1.10.20.10">
    <property type="entry name" value="Histone, subunit A"/>
    <property type="match status" value="1"/>
</dbReference>
<keyword evidence="2" id="KW-0539">Nucleus</keyword>
<dbReference type="GO" id="GO:0016251">
    <property type="term" value="F:RNA polymerase II general transcription initiation factor activity"/>
    <property type="evidence" value="ECO:0007669"/>
    <property type="project" value="TreeGrafter"/>
</dbReference>
<organism evidence="5">
    <name type="scientific">Spongospora subterranea</name>
    <dbReference type="NCBI Taxonomy" id="70186"/>
    <lineage>
        <taxon>Eukaryota</taxon>
        <taxon>Sar</taxon>
        <taxon>Rhizaria</taxon>
        <taxon>Endomyxa</taxon>
        <taxon>Phytomyxea</taxon>
        <taxon>Plasmodiophorida</taxon>
        <taxon>Plasmodiophoridae</taxon>
        <taxon>Spongospora</taxon>
    </lineage>
</organism>
<dbReference type="InterPro" id="IPR050568">
    <property type="entry name" value="Transcr_DNA_Rep_Reg"/>
</dbReference>
<accession>A0A0H5QZN2</accession>
<dbReference type="GO" id="GO:0005634">
    <property type="term" value="C:nucleus"/>
    <property type="evidence" value="ECO:0007669"/>
    <property type="project" value="UniProtKB-SubCell"/>
</dbReference>
<evidence type="ECO:0000256" key="2">
    <source>
        <dbReference type="ARBA" id="ARBA00023242"/>
    </source>
</evidence>
<dbReference type="CDD" id="cd22906">
    <property type="entry name" value="HFD_DRAP1"/>
    <property type="match status" value="1"/>
</dbReference>
<proteinExistence type="predicted"/>
<protein>
    <recommendedName>
        <fullName evidence="4">Transcription factor CBF/NF-Y/archaeal histone domain-containing protein</fullName>
    </recommendedName>
</protein>
<dbReference type="AlphaFoldDB" id="A0A0H5QZN2"/>
<sequence>MTSKMRTAFPKTKIKQIMQLDDDVGKIAADVPIMISRAVELFLKELLQNAAKVASDRSNGIIQAGHLKRSIVNSIVFDFLKHLVEHVPDLLDKQELAPRAPKNRKNELDQPVKKKKSKLETVSIPAKVDSFAVKGGCSQGSAKINYAEAKTRNVVAVEVISGDDVEDDDDWDNND</sequence>
<dbReference type="PANTHER" id="PTHR10252:SF5">
    <property type="entry name" value="DR1-ASSOCIATED COREPRESSOR"/>
    <property type="match status" value="1"/>
</dbReference>
<evidence type="ECO:0000256" key="3">
    <source>
        <dbReference type="SAM" id="MobiDB-lite"/>
    </source>
</evidence>
<dbReference type="EMBL" id="HACM01006991">
    <property type="protein sequence ID" value="CRZ07433.1"/>
    <property type="molecule type" value="Transcribed_RNA"/>
</dbReference>
<evidence type="ECO:0000256" key="1">
    <source>
        <dbReference type="ARBA" id="ARBA00004123"/>
    </source>
</evidence>
<comment type="subcellular location">
    <subcellularLocation>
        <location evidence="1">Nucleus</location>
    </subcellularLocation>
</comment>
<evidence type="ECO:0000259" key="4">
    <source>
        <dbReference type="Pfam" id="PF00808"/>
    </source>
</evidence>
<dbReference type="InterPro" id="IPR003958">
    <property type="entry name" value="CBFA_NFYB_domain"/>
</dbReference>
<feature type="domain" description="Transcription factor CBF/NF-Y/archaeal histone" evidence="4">
    <location>
        <begin position="8"/>
        <end position="69"/>
    </location>
</feature>
<reference evidence="5" key="1">
    <citation type="submission" date="2015-04" db="EMBL/GenBank/DDBJ databases">
        <title>The genome sequence of the plant pathogenic Rhizarian Plasmodiophora brassicae reveals insights in its biotrophic life cycle and the origin of chitin synthesis.</title>
        <authorList>
            <person name="Schwelm A."/>
            <person name="Fogelqvist J."/>
            <person name="Knaust A."/>
            <person name="Julke S."/>
            <person name="Lilja T."/>
            <person name="Dhandapani V."/>
            <person name="Bonilla-Rosso G."/>
            <person name="Karlsson M."/>
            <person name="Shevchenko A."/>
            <person name="Choi S.R."/>
            <person name="Kim H.G."/>
            <person name="Park J.Y."/>
            <person name="Lim Y.P."/>
            <person name="Ludwig-Muller J."/>
            <person name="Dixelius C."/>
        </authorList>
    </citation>
    <scope>NUCLEOTIDE SEQUENCE</scope>
    <source>
        <tissue evidence="5">Potato root galls</tissue>
    </source>
</reference>
<dbReference type="GO" id="GO:0046982">
    <property type="term" value="F:protein heterodimerization activity"/>
    <property type="evidence" value="ECO:0007669"/>
    <property type="project" value="InterPro"/>
</dbReference>
<evidence type="ECO:0000313" key="5">
    <source>
        <dbReference type="EMBL" id="CRZ07433.1"/>
    </source>
</evidence>
<dbReference type="GO" id="GO:0001046">
    <property type="term" value="F:core promoter sequence-specific DNA binding"/>
    <property type="evidence" value="ECO:0007669"/>
    <property type="project" value="TreeGrafter"/>
</dbReference>
<dbReference type="Pfam" id="PF00808">
    <property type="entry name" value="CBFD_NFYB_HMF"/>
    <property type="match status" value="1"/>
</dbReference>
<name>A0A0H5QZN2_9EUKA</name>
<dbReference type="SUPFAM" id="SSF47113">
    <property type="entry name" value="Histone-fold"/>
    <property type="match status" value="1"/>
</dbReference>